<dbReference type="PROSITE" id="PS51387">
    <property type="entry name" value="FAD_PCMH"/>
    <property type="match status" value="1"/>
</dbReference>
<evidence type="ECO:0000256" key="1">
    <source>
        <dbReference type="ARBA" id="ARBA00005466"/>
    </source>
</evidence>
<dbReference type="Pfam" id="PF01565">
    <property type="entry name" value="FAD_binding_4"/>
    <property type="match status" value="1"/>
</dbReference>
<dbReference type="EMBL" id="JAIZPD010000006">
    <property type="protein sequence ID" value="KAH0962219.1"/>
    <property type="molecule type" value="Genomic_DNA"/>
</dbReference>
<keyword evidence="4" id="KW-0560">Oxidoreductase</keyword>
<protein>
    <submittedName>
        <fullName evidence="6">FAD binding domain-containing protein</fullName>
    </submittedName>
</protein>
<reference evidence="6" key="1">
    <citation type="submission" date="2021-09" db="EMBL/GenBank/DDBJ databases">
        <title>A high-quality genome of the endoparasitic fungus Hirsutella rhossiliensis with a comparison of Hirsutella genomes reveals transposable elements contributing to genome size variation.</title>
        <authorList>
            <person name="Lin R."/>
            <person name="Jiao Y."/>
            <person name="Sun X."/>
            <person name="Ling J."/>
            <person name="Xie B."/>
            <person name="Cheng X."/>
        </authorList>
    </citation>
    <scope>NUCLEOTIDE SEQUENCE</scope>
    <source>
        <strain evidence="6">HR02</strain>
    </source>
</reference>
<evidence type="ECO:0000259" key="5">
    <source>
        <dbReference type="PROSITE" id="PS51387"/>
    </source>
</evidence>
<gene>
    <name evidence="6" type="ORF">HRG_06321</name>
</gene>
<dbReference type="OrthoDB" id="2151789at2759"/>
<dbReference type="PANTHER" id="PTHR42973:SF53">
    <property type="entry name" value="FAD-BINDING PCMH-TYPE DOMAIN-CONTAINING PROTEIN-RELATED"/>
    <property type="match status" value="1"/>
</dbReference>
<dbReference type="GeneID" id="68355450"/>
<dbReference type="GO" id="GO:0016491">
    <property type="term" value="F:oxidoreductase activity"/>
    <property type="evidence" value="ECO:0007669"/>
    <property type="project" value="UniProtKB-KW"/>
</dbReference>
<evidence type="ECO:0000256" key="2">
    <source>
        <dbReference type="ARBA" id="ARBA00022630"/>
    </source>
</evidence>
<evidence type="ECO:0000256" key="3">
    <source>
        <dbReference type="ARBA" id="ARBA00022827"/>
    </source>
</evidence>
<dbReference type="InterPro" id="IPR050416">
    <property type="entry name" value="FAD-linked_Oxidoreductase"/>
</dbReference>
<comment type="similarity">
    <text evidence="1">Belongs to the oxygen-dependent FAD-linked oxidoreductase family.</text>
</comment>
<feature type="domain" description="FAD-binding PCMH-type" evidence="5">
    <location>
        <begin position="41"/>
        <end position="213"/>
    </location>
</feature>
<evidence type="ECO:0000256" key="4">
    <source>
        <dbReference type="ARBA" id="ARBA00023002"/>
    </source>
</evidence>
<dbReference type="InterPro" id="IPR006094">
    <property type="entry name" value="Oxid_FAD_bind_N"/>
</dbReference>
<keyword evidence="7" id="KW-1185">Reference proteome</keyword>
<dbReference type="RefSeq" id="XP_044719732.1">
    <property type="nucleotide sequence ID" value="XM_044864792.1"/>
</dbReference>
<dbReference type="SUPFAM" id="SSF56176">
    <property type="entry name" value="FAD-binding/transporter-associated domain-like"/>
    <property type="match status" value="1"/>
</dbReference>
<dbReference type="InterPro" id="IPR016166">
    <property type="entry name" value="FAD-bd_PCMH"/>
</dbReference>
<dbReference type="InterPro" id="IPR016169">
    <property type="entry name" value="FAD-bd_PCMH_sub2"/>
</dbReference>
<name>A0A9P8MXI5_9HYPO</name>
<evidence type="ECO:0000313" key="6">
    <source>
        <dbReference type="EMBL" id="KAH0962219.1"/>
    </source>
</evidence>
<dbReference type="AlphaFoldDB" id="A0A9P8MXI5"/>
<dbReference type="GO" id="GO:0071949">
    <property type="term" value="F:FAD binding"/>
    <property type="evidence" value="ECO:0007669"/>
    <property type="project" value="InterPro"/>
</dbReference>
<proteinExistence type="inferred from homology"/>
<organism evidence="6 7">
    <name type="scientific">Hirsutella rhossiliensis</name>
    <dbReference type="NCBI Taxonomy" id="111463"/>
    <lineage>
        <taxon>Eukaryota</taxon>
        <taxon>Fungi</taxon>
        <taxon>Dikarya</taxon>
        <taxon>Ascomycota</taxon>
        <taxon>Pezizomycotina</taxon>
        <taxon>Sordariomycetes</taxon>
        <taxon>Hypocreomycetidae</taxon>
        <taxon>Hypocreales</taxon>
        <taxon>Ophiocordycipitaceae</taxon>
        <taxon>Hirsutella</taxon>
    </lineage>
</organism>
<sequence>MASVAESALTNLKAAGLDRALLTPSQESYDSRNASYFSRTAQLKPWAIVQPRNAEEVSKTLKALVRTPGCKFAVRSGGHMQWAGANNIQNGITIDLGQMTKTTYNPETQIASLLPGGTWADAYKELEKHDRMVAGGREGSVGIGGLLAGGGKTFYTCRTGFACDQVVNYEIVLADGTIVEANDQMNSDLFRVLKGGGNNFGIITRFDMVTFPSKDIWDGNILCAKDSTSQLVESLVDFIKNLAENPDSHVVAVWTYLPKTEDHFINMSLTSLDGEKETQSLNKFLAIPGQRDMKMTTVATKVASFALDVGLPAGKENIWFSLTFKADSRIVHRAAEVFETSVGNLKAKIPGHDFVFMMVLQPLPMSFGLHSTARGGNMLGLERIKSDCFLLLFILEVETPELRTTVGFPTLKRATDEIEAFAESISGNVHFRYLNYCDGSQDPLRSSGEDNVRKMRAAAAKYDPTGVFQTRVPGGFKISEVK</sequence>
<dbReference type="InterPro" id="IPR036318">
    <property type="entry name" value="FAD-bd_PCMH-like_sf"/>
</dbReference>
<keyword evidence="2" id="KW-0285">Flavoprotein</keyword>
<accession>A0A9P8MXI5</accession>
<comment type="caution">
    <text evidence="6">The sequence shown here is derived from an EMBL/GenBank/DDBJ whole genome shotgun (WGS) entry which is preliminary data.</text>
</comment>
<keyword evidence="3" id="KW-0274">FAD</keyword>
<evidence type="ECO:0000313" key="7">
    <source>
        <dbReference type="Proteomes" id="UP000824596"/>
    </source>
</evidence>
<dbReference type="Proteomes" id="UP000824596">
    <property type="component" value="Unassembled WGS sequence"/>
</dbReference>
<dbReference type="Gene3D" id="3.30.465.10">
    <property type="match status" value="1"/>
</dbReference>
<dbReference type="PANTHER" id="PTHR42973">
    <property type="entry name" value="BINDING OXIDOREDUCTASE, PUTATIVE (AFU_ORTHOLOGUE AFUA_1G17690)-RELATED"/>
    <property type="match status" value="1"/>
</dbReference>